<evidence type="ECO:0000313" key="8">
    <source>
        <dbReference type="EMBL" id="VDM78465.1"/>
    </source>
</evidence>
<protein>
    <recommendedName>
        <fullName evidence="7">Prolyl 4-hydroxylase alpha subunit domain-containing protein</fullName>
    </recommendedName>
</protein>
<keyword evidence="2" id="KW-0479">Metal-binding</keyword>
<organism evidence="8 9">
    <name type="scientific">Strongylus vulgaris</name>
    <name type="common">Blood worm</name>
    <dbReference type="NCBI Taxonomy" id="40348"/>
    <lineage>
        <taxon>Eukaryota</taxon>
        <taxon>Metazoa</taxon>
        <taxon>Ecdysozoa</taxon>
        <taxon>Nematoda</taxon>
        <taxon>Chromadorea</taxon>
        <taxon>Rhabditida</taxon>
        <taxon>Rhabditina</taxon>
        <taxon>Rhabditomorpha</taxon>
        <taxon>Strongyloidea</taxon>
        <taxon>Strongylidae</taxon>
        <taxon>Strongylus</taxon>
    </lineage>
</organism>
<evidence type="ECO:0000256" key="4">
    <source>
        <dbReference type="ARBA" id="ARBA00022964"/>
    </source>
</evidence>
<sequence>MCLNSNQVDNTISNFKGHEFWDSNFLQQCIFPINKPSGHSCYTYRIEFEYVKLEVLSSDPILLVYHNFVPMRDIKGFLADAESKAMEQLVANGSEMDHEETDAVRVVFRKIEKSIPAVDFKRSEIWEVSSYLPGGHYAPHYDYIDYKEGRHWDQDMRDFGGRFATLLLILQTATRGGGLFRQSYNLSLSIFLETVFPSLSHTISPKPGDILFWTNIDRIGNKVS</sequence>
<keyword evidence="5" id="KW-0560">Oxidoreductase</keyword>
<keyword evidence="4" id="KW-0223">Dioxygenase</keyword>
<dbReference type="PANTHER" id="PTHR10869:SF244">
    <property type="entry name" value="PROLYL 4-HYDROXYLASE SUBUNIT ALPHA-2"/>
    <property type="match status" value="1"/>
</dbReference>
<dbReference type="AlphaFoldDB" id="A0A3P7L6R1"/>
<dbReference type="SMART" id="SM00702">
    <property type="entry name" value="P4Hc"/>
    <property type="match status" value="1"/>
</dbReference>
<proteinExistence type="predicted"/>
<evidence type="ECO:0000259" key="7">
    <source>
        <dbReference type="SMART" id="SM00702"/>
    </source>
</evidence>
<dbReference type="GO" id="GO:0031418">
    <property type="term" value="F:L-ascorbic acid binding"/>
    <property type="evidence" value="ECO:0007669"/>
    <property type="project" value="UniProtKB-KW"/>
</dbReference>
<dbReference type="EMBL" id="UYYB01102062">
    <property type="protein sequence ID" value="VDM78465.1"/>
    <property type="molecule type" value="Genomic_DNA"/>
</dbReference>
<evidence type="ECO:0000256" key="1">
    <source>
        <dbReference type="ARBA" id="ARBA00001961"/>
    </source>
</evidence>
<evidence type="ECO:0000256" key="2">
    <source>
        <dbReference type="ARBA" id="ARBA00022723"/>
    </source>
</evidence>
<evidence type="ECO:0000256" key="5">
    <source>
        <dbReference type="ARBA" id="ARBA00023002"/>
    </source>
</evidence>
<evidence type="ECO:0000256" key="3">
    <source>
        <dbReference type="ARBA" id="ARBA00022896"/>
    </source>
</evidence>
<dbReference type="OrthoDB" id="420380at2759"/>
<feature type="domain" description="Prolyl 4-hydroxylase alpha subunit" evidence="7">
    <location>
        <begin position="60"/>
        <end position="224"/>
    </location>
</feature>
<dbReference type="GO" id="GO:0005783">
    <property type="term" value="C:endoplasmic reticulum"/>
    <property type="evidence" value="ECO:0007669"/>
    <property type="project" value="TreeGrafter"/>
</dbReference>
<dbReference type="GO" id="GO:0004656">
    <property type="term" value="F:procollagen-proline 4-dioxygenase activity"/>
    <property type="evidence" value="ECO:0007669"/>
    <property type="project" value="TreeGrafter"/>
</dbReference>
<evidence type="ECO:0000313" key="9">
    <source>
        <dbReference type="Proteomes" id="UP000270094"/>
    </source>
</evidence>
<accession>A0A3P7L6R1</accession>
<dbReference type="Proteomes" id="UP000270094">
    <property type="component" value="Unassembled WGS sequence"/>
</dbReference>
<comment type="cofactor">
    <cofactor evidence="1">
        <name>L-ascorbate</name>
        <dbReference type="ChEBI" id="CHEBI:38290"/>
    </cofactor>
</comment>
<keyword evidence="6" id="KW-0408">Iron</keyword>
<dbReference type="Gene3D" id="2.60.120.620">
    <property type="entry name" value="q2cbj1_9rhob like domain"/>
    <property type="match status" value="1"/>
</dbReference>
<dbReference type="GO" id="GO:0005506">
    <property type="term" value="F:iron ion binding"/>
    <property type="evidence" value="ECO:0007669"/>
    <property type="project" value="InterPro"/>
</dbReference>
<evidence type="ECO:0000256" key="6">
    <source>
        <dbReference type="ARBA" id="ARBA00023004"/>
    </source>
</evidence>
<reference evidence="8 9" key="1">
    <citation type="submission" date="2018-11" db="EMBL/GenBank/DDBJ databases">
        <authorList>
            <consortium name="Pathogen Informatics"/>
        </authorList>
    </citation>
    <scope>NUCLEOTIDE SEQUENCE [LARGE SCALE GENOMIC DNA]</scope>
</reference>
<name>A0A3P7L6R1_STRVU</name>
<dbReference type="PANTHER" id="PTHR10869">
    <property type="entry name" value="PROLYL 4-HYDROXYLASE ALPHA SUBUNIT"/>
    <property type="match status" value="1"/>
</dbReference>
<keyword evidence="3" id="KW-0847">Vitamin C</keyword>
<dbReference type="InterPro" id="IPR006620">
    <property type="entry name" value="Pro_4_hyd_alph"/>
</dbReference>
<dbReference type="InterPro" id="IPR045054">
    <property type="entry name" value="P4HA-like"/>
</dbReference>
<keyword evidence="9" id="KW-1185">Reference proteome</keyword>
<gene>
    <name evidence="8" type="ORF">SVUK_LOCUS13463</name>
</gene>